<dbReference type="InterPro" id="IPR050655">
    <property type="entry name" value="Plant_B3_domain"/>
</dbReference>
<dbReference type="STRING" id="74649.A0A2P6QI58"/>
<dbReference type="CDD" id="cd10017">
    <property type="entry name" value="B3_DNA"/>
    <property type="match status" value="2"/>
</dbReference>
<gene>
    <name evidence="7" type="ORF">RchiOBHm_Chr5g0062511</name>
</gene>
<keyword evidence="5" id="KW-0539">Nucleus</keyword>
<feature type="domain" description="TF-B3" evidence="6">
    <location>
        <begin position="49"/>
        <end position="143"/>
    </location>
</feature>
<name>A0A2P6QI58_ROSCH</name>
<accession>A0A2P6QI58</accession>
<dbReference type="EMBL" id="PDCK01000043">
    <property type="protein sequence ID" value="PRQ33875.1"/>
    <property type="molecule type" value="Genomic_DNA"/>
</dbReference>
<dbReference type="Gramene" id="PRQ33875">
    <property type="protein sequence ID" value="PRQ33875"/>
    <property type="gene ID" value="RchiOBHm_Chr5g0062511"/>
</dbReference>
<dbReference type="InterPro" id="IPR003340">
    <property type="entry name" value="B3_DNA-bd"/>
</dbReference>
<keyword evidence="8" id="KW-1185">Reference proteome</keyword>
<dbReference type="GO" id="GO:0003677">
    <property type="term" value="F:DNA binding"/>
    <property type="evidence" value="ECO:0007669"/>
    <property type="project" value="UniProtKB-KW"/>
</dbReference>
<feature type="domain" description="TF-B3" evidence="6">
    <location>
        <begin position="213"/>
        <end position="282"/>
    </location>
</feature>
<evidence type="ECO:0000256" key="2">
    <source>
        <dbReference type="ARBA" id="ARBA00023015"/>
    </source>
</evidence>
<evidence type="ECO:0000256" key="3">
    <source>
        <dbReference type="ARBA" id="ARBA00023125"/>
    </source>
</evidence>
<dbReference type="Pfam" id="PF02362">
    <property type="entry name" value="B3"/>
    <property type="match status" value="2"/>
</dbReference>
<evidence type="ECO:0000313" key="8">
    <source>
        <dbReference type="Proteomes" id="UP000238479"/>
    </source>
</evidence>
<evidence type="ECO:0000313" key="7">
    <source>
        <dbReference type="EMBL" id="PRQ33875.1"/>
    </source>
</evidence>
<protein>
    <submittedName>
        <fullName evidence="7">Putative transcription factor B3-Domain family</fullName>
    </submittedName>
</protein>
<comment type="subcellular location">
    <subcellularLocation>
        <location evidence="1">Nucleus</location>
    </subcellularLocation>
</comment>
<dbReference type="SMART" id="SM01019">
    <property type="entry name" value="B3"/>
    <property type="match status" value="2"/>
</dbReference>
<keyword evidence="2" id="KW-0805">Transcription regulation</keyword>
<evidence type="ECO:0000256" key="4">
    <source>
        <dbReference type="ARBA" id="ARBA00023163"/>
    </source>
</evidence>
<dbReference type="GO" id="GO:0005634">
    <property type="term" value="C:nucleus"/>
    <property type="evidence" value="ECO:0007669"/>
    <property type="project" value="UniProtKB-SubCell"/>
</dbReference>
<proteinExistence type="predicted"/>
<dbReference type="Proteomes" id="UP000238479">
    <property type="component" value="Chromosome 5"/>
</dbReference>
<comment type="caution">
    <text evidence="7">The sequence shown here is derived from an EMBL/GenBank/DDBJ whole genome shotgun (WGS) entry which is preliminary data.</text>
</comment>
<dbReference type="OMA" id="VNENICA"/>
<evidence type="ECO:0000256" key="5">
    <source>
        <dbReference type="ARBA" id="ARBA00023242"/>
    </source>
</evidence>
<dbReference type="PROSITE" id="PS50863">
    <property type="entry name" value="B3"/>
    <property type="match status" value="2"/>
</dbReference>
<reference evidence="7 8" key="1">
    <citation type="journal article" date="2018" name="Nat. Genet.">
        <title>The Rosa genome provides new insights in the design of modern roses.</title>
        <authorList>
            <person name="Bendahmane M."/>
        </authorList>
    </citation>
    <scope>NUCLEOTIDE SEQUENCE [LARGE SCALE GENOMIC DNA]</scope>
    <source>
        <strain evidence="8">cv. Old Blush</strain>
    </source>
</reference>
<evidence type="ECO:0000256" key="1">
    <source>
        <dbReference type="ARBA" id="ARBA00004123"/>
    </source>
</evidence>
<keyword evidence="3" id="KW-0238">DNA-binding</keyword>
<dbReference type="Gene3D" id="2.40.330.10">
    <property type="entry name" value="DNA-binding pseudobarrel domain"/>
    <property type="match status" value="2"/>
</dbReference>
<dbReference type="SUPFAM" id="SSF101936">
    <property type="entry name" value="DNA-binding pseudobarrel domain"/>
    <property type="match status" value="2"/>
</dbReference>
<dbReference type="AlphaFoldDB" id="A0A2P6QI58"/>
<evidence type="ECO:0000259" key="6">
    <source>
        <dbReference type="PROSITE" id="PS50863"/>
    </source>
</evidence>
<sequence length="282" mass="31897">MKVALSLTLSRNCCFSSQTKSPIVFIVVGLVMASSSRRKSSAKGVASPSFFKVVVDEALEDGMLEIEGYVARNYEDFLGCSVVLTDPKGSMWPMELKRSNGSVWLKKGWLEFANFYSLKQGCFIFFTHKGFDSGFQVRIFNKRWLEIDYPFKSSHQEDCKFRRGGDEAFTRAKRFKSNHPCLAVRMQPSYLLRGLKLNATFVNENICATGATRKIKLQIPNGKTWSAKCSVYLCMNKDYAKICSGWTKFAAENKLQVGDACALELIKECPKLTFLVHIFRAN</sequence>
<keyword evidence="4" id="KW-0804">Transcription</keyword>
<dbReference type="PANTHER" id="PTHR31920">
    <property type="entry name" value="B3 DOMAIN-CONTAINING"/>
    <property type="match status" value="1"/>
</dbReference>
<dbReference type="PANTHER" id="PTHR31920:SF37">
    <property type="entry name" value="B3 DOMAIN-CONTAINING TRANSCRIPTION FACTOR VRN1"/>
    <property type="match status" value="1"/>
</dbReference>
<dbReference type="InterPro" id="IPR015300">
    <property type="entry name" value="DNA-bd_pseudobarrel_sf"/>
</dbReference>
<organism evidence="7 8">
    <name type="scientific">Rosa chinensis</name>
    <name type="common">China rose</name>
    <dbReference type="NCBI Taxonomy" id="74649"/>
    <lineage>
        <taxon>Eukaryota</taxon>
        <taxon>Viridiplantae</taxon>
        <taxon>Streptophyta</taxon>
        <taxon>Embryophyta</taxon>
        <taxon>Tracheophyta</taxon>
        <taxon>Spermatophyta</taxon>
        <taxon>Magnoliopsida</taxon>
        <taxon>eudicotyledons</taxon>
        <taxon>Gunneridae</taxon>
        <taxon>Pentapetalae</taxon>
        <taxon>rosids</taxon>
        <taxon>fabids</taxon>
        <taxon>Rosales</taxon>
        <taxon>Rosaceae</taxon>
        <taxon>Rosoideae</taxon>
        <taxon>Rosoideae incertae sedis</taxon>
        <taxon>Rosa</taxon>
    </lineage>
</organism>